<organism evidence="12 13">
    <name type="scientific">Paramagnetospirillum kuznetsovii</name>
    <dbReference type="NCBI Taxonomy" id="2053833"/>
    <lineage>
        <taxon>Bacteria</taxon>
        <taxon>Pseudomonadati</taxon>
        <taxon>Pseudomonadota</taxon>
        <taxon>Alphaproteobacteria</taxon>
        <taxon>Rhodospirillales</taxon>
        <taxon>Magnetospirillaceae</taxon>
        <taxon>Paramagnetospirillum</taxon>
    </lineage>
</organism>
<keyword evidence="6" id="KW-0961">Cell wall biogenesis/degradation</keyword>
<evidence type="ECO:0000256" key="9">
    <source>
        <dbReference type="RuleBase" id="RU004016"/>
    </source>
</evidence>
<dbReference type="InterPro" id="IPR018044">
    <property type="entry name" value="Peptidase_S11"/>
</dbReference>
<protein>
    <submittedName>
        <fullName evidence="12">D-alanyl-D-alanine carboxypeptidase</fullName>
    </submittedName>
</protein>
<evidence type="ECO:0000256" key="5">
    <source>
        <dbReference type="ARBA" id="ARBA00022984"/>
    </source>
</evidence>
<dbReference type="PANTHER" id="PTHR21581:SF6">
    <property type="entry name" value="TRAFFICKING PROTEIN PARTICLE COMPLEX SUBUNIT 12"/>
    <property type="match status" value="1"/>
</dbReference>
<keyword evidence="12" id="KW-0121">Carboxypeptidase</keyword>
<feature type="chain" id="PRO_5016957971" evidence="10">
    <location>
        <begin position="28"/>
        <end position="415"/>
    </location>
</feature>
<evidence type="ECO:0000256" key="2">
    <source>
        <dbReference type="ARBA" id="ARBA00022729"/>
    </source>
</evidence>
<keyword evidence="3" id="KW-0378">Hydrolase</keyword>
<dbReference type="AlphaFoldDB" id="A0A364P023"/>
<evidence type="ECO:0000313" key="13">
    <source>
        <dbReference type="Proteomes" id="UP000251075"/>
    </source>
</evidence>
<dbReference type="OrthoDB" id="9795979at2"/>
<dbReference type="EMBL" id="PGTO01000004">
    <property type="protein sequence ID" value="RAU22692.1"/>
    <property type="molecule type" value="Genomic_DNA"/>
</dbReference>
<evidence type="ECO:0000256" key="3">
    <source>
        <dbReference type="ARBA" id="ARBA00022801"/>
    </source>
</evidence>
<dbReference type="Pfam" id="PF00768">
    <property type="entry name" value="Peptidase_S11"/>
    <property type="match status" value="1"/>
</dbReference>
<reference evidence="12 13" key="1">
    <citation type="submission" date="2017-11" db="EMBL/GenBank/DDBJ databases">
        <title>Draft genome sequence of magnetotactic bacterium Magnetospirillum kuznetsovii LBB-42.</title>
        <authorList>
            <person name="Grouzdev D.S."/>
            <person name="Rysina M.S."/>
            <person name="Baslerov R.V."/>
            <person name="Koziaeva V."/>
        </authorList>
    </citation>
    <scope>NUCLEOTIDE SEQUENCE [LARGE SCALE GENOMIC DNA]</scope>
    <source>
        <strain evidence="12 13">LBB-42</strain>
    </source>
</reference>
<accession>A0A364P023</accession>
<dbReference type="GO" id="GO:0009002">
    <property type="term" value="F:serine-type D-Ala-D-Ala carboxypeptidase activity"/>
    <property type="evidence" value="ECO:0007669"/>
    <property type="project" value="InterPro"/>
</dbReference>
<dbReference type="InterPro" id="IPR012338">
    <property type="entry name" value="Beta-lactam/transpept-like"/>
</dbReference>
<dbReference type="InterPro" id="IPR001967">
    <property type="entry name" value="Peptidase_S11_N"/>
</dbReference>
<dbReference type="PROSITE" id="PS51257">
    <property type="entry name" value="PROKAR_LIPOPROTEIN"/>
    <property type="match status" value="1"/>
</dbReference>
<dbReference type="GO" id="GO:0008360">
    <property type="term" value="P:regulation of cell shape"/>
    <property type="evidence" value="ECO:0007669"/>
    <property type="project" value="UniProtKB-KW"/>
</dbReference>
<keyword evidence="2 10" id="KW-0732">Signal</keyword>
<dbReference type="Gene3D" id="3.40.710.10">
    <property type="entry name" value="DD-peptidase/beta-lactamase superfamily"/>
    <property type="match status" value="1"/>
</dbReference>
<feature type="active site" evidence="7">
    <location>
        <position position="119"/>
    </location>
</feature>
<comment type="similarity">
    <text evidence="1 9">Belongs to the peptidase S11 family.</text>
</comment>
<feature type="binding site" evidence="8">
    <location>
        <position position="221"/>
    </location>
    <ligand>
        <name>substrate</name>
    </ligand>
</feature>
<dbReference type="GO" id="GO:0009252">
    <property type="term" value="P:peptidoglycan biosynthetic process"/>
    <property type="evidence" value="ECO:0007669"/>
    <property type="project" value="UniProtKB-KW"/>
</dbReference>
<dbReference type="PRINTS" id="PR00725">
    <property type="entry name" value="DADACBPTASE1"/>
</dbReference>
<dbReference type="GO" id="GO:0006508">
    <property type="term" value="P:proteolysis"/>
    <property type="evidence" value="ECO:0007669"/>
    <property type="project" value="InterPro"/>
</dbReference>
<dbReference type="PANTHER" id="PTHR21581">
    <property type="entry name" value="D-ALANYL-D-ALANINE CARBOXYPEPTIDASE"/>
    <property type="match status" value="1"/>
</dbReference>
<evidence type="ECO:0000256" key="10">
    <source>
        <dbReference type="SAM" id="SignalP"/>
    </source>
</evidence>
<feature type="signal peptide" evidence="10">
    <location>
        <begin position="1"/>
        <end position="27"/>
    </location>
</feature>
<dbReference type="SUPFAM" id="SSF56601">
    <property type="entry name" value="beta-lactamase/transpeptidase-like"/>
    <property type="match status" value="1"/>
</dbReference>
<keyword evidence="4" id="KW-0133">Cell shape</keyword>
<dbReference type="GO" id="GO:0071555">
    <property type="term" value="P:cell wall organization"/>
    <property type="evidence" value="ECO:0007669"/>
    <property type="project" value="UniProtKB-KW"/>
</dbReference>
<feature type="domain" description="Peptidase S11 D-alanyl-D-alanine carboxypeptidase A N-terminal" evidence="11">
    <location>
        <begin position="27"/>
        <end position="250"/>
    </location>
</feature>
<dbReference type="Proteomes" id="UP000251075">
    <property type="component" value="Unassembled WGS sequence"/>
</dbReference>
<sequence>MFRPASFLCPWLCAVLLAFGCAGSARAATETAPAILTVDAATGSVISDHGGGQPHHPASLTKLMSAYVAFRALEAGQAKWESPITVSERAAGQGGSVLGLRKGDVITLGAALKAMIVRSGNDAAVAVAEHIAGSESAFAERMTAEARRLGMGSSSFRNATGMTAAGHVTTPRDMAILALAILRDFPSHRALFSSLETSWKGRSYPTVNGFLANFSGAEGMKTGFTCPAGYNLVALARRGGHRAVAVIMGAGSSAQRQAVVRSAMDAALRDGAVAARPLASLPNTTEAPPDLSAAACGLRSGGEWAHGSTNRAPPAGWGLEVAFGTDRAKVQRALATVHREMAGRLGGGSPLVVIKPRDGLVRYRGLIAGLSERRAIDTCLAERAKMGEDRCLVLTPTMMSGALEDERRFRMFSAR</sequence>
<gene>
    <name evidence="12" type="ORF">CU669_08450</name>
</gene>
<keyword evidence="12" id="KW-0645">Protease</keyword>
<evidence type="ECO:0000256" key="6">
    <source>
        <dbReference type="ARBA" id="ARBA00023316"/>
    </source>
</evidence>
<evidence type="ECO:0000256" key="8">
    <source>
        <dbReference type="PIRSR" id="PIRSR618044-2"/>
    </source>
</evidence>
<keyword evidence="13" id="KW-1185">Reference proteome</keyword>
<evidence type="ECO:0000259" key="11">
    <source>
        <dbReference type="Pfam" id="PF00768"/>
    </source>
</evidence>
<evidence type="ECO:0000313" key="12">
    <source>
        <dbReference type="EMBL" id="RAU22692.1"/>
    </source>
</evidence>
<feature type="active site" description="Acyl-ester intermediate" evidence="7">
    <location>
        <position position="59"/>
    </location>
</feature>
<keyword evidence="5" id="KW-0573">Peptidoglycan synthesis</keyword>
<evidence type="ECO:0000256" key="7">
    <source>
        <dbReference type="PIRSR" id="PIRSR618044-1"/>
    </source>
</evidence>
<evidence type="ECO:0000256" key="1">
    <source>
        <dbReference type="ARBA" id="ARBA00007164"/>
    </source>
</evidence>
<name>A0A364P023_9PROT</name>
<comment type="caution">
    <text evidence="12">The sequence shown here is derived from an EMBL/GenBank/DDBJ whole genome shotgun (WGS) entry which is preliminary data.</text>
</comment>
<proteinExistence type="inferred from homology"/>
<feature type="active site" description="Proton acceptor" evidence="7">
    <location>
        <position position="62"/>
    </location>
</feature>
<evidence type="ECO:0000256" key="4">
    <source>
        <dbReference type="ARBA" id="ARBA00022960"/>
    </source>
</evidence>